<gene>
    <name evidence="3" type="ORF">BpHYR1_019557</name>
</gene>
<dbReference type="SUPFAM" id="SSF52129">
    <property type="entry name" value="Caspase-like"/>
    <property type="match status" value="1"/>
</dbReference>
<dbReference type="InterPro" id="IPR033139">
    <property type="entry name" value="Caspase_cys_AS"/>
</dbReference>
<evidence type="ECO:0000259" key="2">
    <source>
        <dbReference type="PROSITE" id="PS50208"/>
    </source>
</evidence>
<comment type="similarity">
    <text evidence="1">Belongs to the peptidase C14A family.</text>
</comment>
<dbReference type="GO" id="GO:0006508">
    <property type="term" value="P:proteolysis"/>
    <property type="evidence" value="ECO:0007669"/>
    <property type="project" value="InterPro"/>
</dbReference>
<dbReference type="PANTHER" id="PTHR10454">
    <property type="entry name" value="CASPASE"/>
    <property type="match status" value="1"/>
</dbReference>
<dbReference type="GO" id="GO:0043525">
    <property type="term" value="P:positive regulation of neuron apoptotic process"/>
    <property type="evidence" value="ECO:0007669"/>
    <property type="project" value="TreeGrafter"/>
</dbReference>
<reference evidence="3 4" key="1">
    <citation type="journal article" date="2018" name="Sci. Rep.">
        <title>Genomic signatures of local adaptation to the degree of environmental predictability in rotifers.</title>
        <authorList>
            <person name="Franch-Gras L."/>
            <person name="Hahn C."/>
            <person name="Garcia-Roger E.M."/>
            <person name="Carmona M.J."/>
            <person name="Serra M."/>
            <person name="Gomez A."/>
        </authorList>
    </citation>
    <scope>NUCLEOTIDE SEQUENCE [LARGE SCALE GENOMIC DNA]</scope>
    <source>
        <strain evidence="3">HYR1</strain>
    </source>
</reference>
<accession>A0A3M7Q2P6</accession>
<dbReference type="PROSITE" id="PS01122">
    <property type="entry name" value="CASPASE_CYS"/>
    <property type="match status" value="1"/>
</dbReference>
<keyword evidence="4" id="KW-1185">Reference proteome</keyword>
<dbReference type="GO" id="GO:0006915">
    <property type="term" value="P:apoptotic process"/>
    <property type="evidence" value="ECO:0007669"/>
    <property type="project" value="TreeGrafter"/>
</dbReference>
<dbReference type="InterPro" id="IPR015917">
    <property type="entry name" value="Pept_C14A"/>
</dbReference>
<dbReference type="Proteomes" id="UP000276133">
    <property type="component" value="Unassembled WGS sequence"/>
</dbReference>
<dbReference type="OrthoDB" id="10004338at2759"/>
<dbReference type="InterPro" id="IPR029030">
    <property type="entry name" value="Caspase-like_dom_sf"/>
</dbReference>
<dbReference type="PRINTS" id="PR00376">
    <property type="entry name" value="IL1BCENZYME"/>
</dbReference>
<dbReference type="STRING" id="10195.A0A3M7Q2P6"/>
<evidence type="ECO:0000313" key="4">
    <source>
        <dbReference type="Proteomes" id="UP000276133"/>
    </source>
</evidence>
<dbReference type="Gene3D" id="3.40.50.1460">
    <property type="match status" value="1"/>
</dbReference>
<organism evidence="3 4">
    <name type="scientific">Brachionus plicatilis</name>
    <name type="common">Marine rotifer</name>
    <name type="synonym">Brachionus muelleri</name>
    <dbReference type="NCBI Taxonomy" id="10195"/>
    <lineage>
        <taxon>Eukaryota</taxon>
        <taxon>Metazoa</taxon>
        <taxon>Spiralia</taxon>
        <taxon>Gnathifera</taxon>
        <taxon>Rotifera</taxon>
        <taxon>Eurotatoria</taxon>
        <taxon>Monogononta</taxon>
        <taxon>Pseudotrocha</taxon>
        <taxon>Ploima</taxon>
        <taxon>Brachionidae</taxon>
        <taxon>Brachionus</taxon>
    </lineage>
</organism>
<dbReference type="InterPro" id="IPR002398">
    <property type="entry name" value="Pept_C14"/>
</dbReference>
<dbReference type="SMART" id="SM00115">
    <property type="entry name" value="CASc"/>
    <property type="match status" value="1"/>
</dbReference>
<evidence type="ECO:0000313" key="3">
    <source>
        <dbReference type="EMBL" id="RNA05717.1"/>
    </source>
</evidence>
<evidence type="ECO:0000256" key="1">
    <source>
        <dbReference type="ARBA" id="ARBA00010134"/>
    </source>
</evidence>
<dbReference type="GO" id="GO:0005737">
    <property type="term" value="C:cytoplasm"/>
    <property type="evidence" value="ECO:0007669"/>
    <property type="project" value="TreeGrafter"/>
</dbReference>
<sequence length="200" mass="22993">MRVNSATRDLDLSSPDQVAQDSPLVYRPQTYHIDWSDVNALELDFPVYRTLPDLRKQLTSDECYQMEQVARGICLIISNERFYDANGVEIGVMRRYGTDKDAARLRNLFEKLNFNVEMFVDLKEAEMRQVIGLLVNKCDSHGHLFDAICFVVLSHGTDGYVYGVDYENKLNMDKDILNMFDDVLVGKPKMFIFQACRGGK</sequence>
<proteinExistence type="inferred from homology"/>
<dbReference type="InterPro" id="IPR011600">
    <property type="entry name" value="Pept_C14_caspase"/>
</dbReference>
<dbReference type="InterPro" id="IPR001309">
    <property type="entry name" value="Pept_C14_p20"/>
</dbReference>
<dbReference type="GO" id="GO:0004197">
    <property type="term" value="F:cysteine-type endopeptidase activity"/>
    <property type="evidence" value="ECO:0007669"/>
    <property type="project" value="InterPro"/>
</dbReference>
<dbReference type="AlphaFoldDB" id="A0A3M7Q2P6"/>
<dbReference type="PROSITE" id="PS50208">
    <property type="entry name" value="CASPASE_P20"/>
    <property type="match status" value="1"/>
</dbReference>
<name>A0A3M7Q2P6_BRAPC</name>
<feature type="domain" description="Caspase family p20" evidence="2">
    <location>
        <begin position="70"/>
        <end position="200"/>
    </location>
</feature>
<dbReference type="EMBL" id="REGN01007624">
    <property type="protein sequence ID" value="RNA05717.1"/>
    <property type="molecule type" value="Genomic_DNA"/>
</dbReference>
<dbReference type="Pfam" id="PF00656">
    <property type="entry name" value="Peptidase_C14"/>
    <property type="match status" value="1"/>
</dbReference>
<protein>
    <submittedName>
        <fullName evidence="3">Caspase</fullName>
    </submittedName>
</protein>
<dbReference type="PANTHER" id="PTHR10454:SF210">
    <property type="entry name" value="CASPASE-2"/>
    <property type="match status" value="1"/>
</dbReference>
<comment type="caution">
    <text evidence="3">The sequence shown here is derived from an EMBL/GenBank/DDBJ whole genome shotgun (WGS) entry which is preliminary data.</text>
</comment>